<evidence type="ECO:0000256" key="1">
    <source>
        <dbReference type="ARBA" id="ARBA00023015"/>
    </source>
</evidence>
<dbReference type="AlphaFoldDB" id="A0A1H7UCT4"/>
<dbReference type="SUPFAM" id="SSF55804">
    <property type="entry name" value="Phoshotransferase/anion transport protein"/>
    <property type="match status" value="1"/>
</dbReference>
<dbReference type="Pfam" id="PF00359">
    <property type="entry name" value="PTS_EIIA_2"/>
    <property type="match status" value="1"/>
</dbReference>
<dbReference type="Proteomes" id="UP000182764">
    <property type="component" value="Unassembled WGS sequence"/>
</dbReference>
<keyword evidence="2" id="KW-0804">Transcription</keyword>
<evidence type="ECO:0000259" key="3">
    <source>
        <dbReference type="PROSITE" id="PS51094"/>
    </source>
</evidence>
<gene>
    <name evidence="5" type="ORF">SAMN04487839_101382</name>
</gene>
<dbReference type="PANTHER" id="PTHR30185">
    <property type="entry name" value="CRYPTIC BETA-GLUCOSIDE BGL OPERON ANTITERMINATOR"/>
    <property type="match status" value="1"/>
</dbReference>
<dbReference type="SUPFAM" id="SSF46785">
    <property type="entry name" value="Winged helix' DNA-binding domain"/>
    <property type="match status" value="1"/>
</dbReference>
<dbReference type="PROSITE" id="PS51094">
    <property type="entry name" value="PTS_EIIA_TYPE_2"/>
    <property type="match status" value="1"/>
</dbReference>
<evidence type="ECO:0000256" key="2">
    <source>
        <dbReference type="ARBA" id="ARBA00023163"/>
    </source>
</evidence>
<dbReference type="InterPro" id="IPR011608">
    <property type="entry name" value="PRD"/>
</dbReference>
<dbReference type="PROSITE" id="PS51372">
    <property type="entry name" value="PRD_2"/>
    <property type="match status" value="1"/>
</dbReference>
<dbReference type="GO" id="GO:0006355">
    <property type="term" value="P:regulation of DNA-templated transcription"/>
    <property type="evidence" value="ECO:0007669"/>
    <property type="project" value="InterPro"/>
</dbReference>
<dbReference type="PANTHER" id="PTHR30185:SF18">
    <property type="entry name" value="TRANSCRIPTIONAL REGULATOR MTLR"/>
    <property type="match status" value="1"/>
</dbReference>
<protein>
    <submittedName>
        <fullName evidence="5">Mannitol operon transcriptional antiterminator</fullName>
    </submittedName>
</protein>
<organism evidence="5 6">
    <name type="scientific">Streptococcus gallolyticus</name>
    <dbReference type="NCBI Taxonomy" id="315405"/>
    <lineage>
        <taxon>Bacteria</taxon>
        <taxon>Bacillati</taxon>
        <taxon>Bacillota</taxon>
        <taxon>Bacilli</taxon>
        <taxon>Lactobacillales</taxon>
        <taxon>Streptococcaceae</taxon>
        <taxon>Streptococcus</taxon>
    </lineage>
</organism>
<evidence type="ECO:0000259" key="4">
    <source>
        <dbReference type="PROSITE" id="PS51372"/>
    </source>
</evidence>
<reference evidence="5 6" key="1">
    <citation type="submission" date="2016-10" db="EMBL/GenBank/DDBJ databases">
        <authorList>
            <person name="de Groot N.N."/>
        </authorList>
    </citation>
    <scope>NUCLEOTIDE SEQUENCE [LARGE SCALE GENOMIC DNA]</scope>
    <source>
        <strain evidence="5 6">VTM1R29</strain>
    </source>
</reference>
<feature type="domain" description="PRD" evidence="4">
    <location>
        <begin position="276"/>
        <end position="382"/>
    </location>
</feature>
<dbReference type="Gene3D" id="3.40.930.10">
    <property type="entry name" value="Mannitol-specific EII, Chain A"/>
    <property type="match status" value="1"/>
</dbReference>
<proteinExistence type="predicted"/>
<name>A0A1H7UCT4_9STRE</name>
<dbReference type="InterPro" id="IPR050661">
    <property type="entry name" value="BglG_antiterminators"/>
</dbReference>
<dbReference type="Pfam" id="PF08279">
    <property type="entry name" value="HTH_11"/>
    <property type="match status" value="2"/>
</dbReference>
<dbReference type="InterPro" id="IPR036388">
    <property type="entry name" value="WH-like_DNA-bd_sf"/>
</dbReference>
<sequence length="650" mass="75931">MLLTKREEQLLKAFLEFGKLSIDNISDILKVSKRTVYRTIADLTDSLATLDVDIVKEENKYQLLGNLENLSDFTTQVAYTRNERLNLITYQLLISDEEVTNDDLQEQFAVSNVTIIQDIADIEKRLKDFDLILERKKGYFLSSPTHNKRRVLAILLTNNISLPNFWKHDYNHFTIVSSEQLKQATEVFQHYQKELPEFDAKLTQFFIILLALTNWGQVELRSTPVTKVSLEFSQKVFADFSRMSGQFYSLKEILYYAEMVDELAVKRQETPLFNENFDSEFFYNVSNLIDKVARYTKINFAKDQVLFKFLFNHIRLNLAVPLIFEESNSTSIAHQTLHSNEYLHRVVSLLVKEIFPAYLQSEREYELITLHFASSLRRSPDIYPISLLLLTDERPLATELLVTRIKTIAPFVETIQVKASSQYDAKDKEYYDSVLSTKVLRDDDIKMISIYPDAKELLTLQEYLQNVQAHREVRVREQIIRTPQYDFQKYLLASQMLLSRFAYQHIDNPKSFVETVPTLIDNIEGITDKNYLSQKLLQRFKTSPMAIPETNLALLHTYSSKVTKSCFVIFDLENPVPAMSMNHQEEEISRVLVMLTRLNESDEVRDLMTAISQSIIENHLYTEIYKTGNKDIIYQLLNQIFTEKIKKLEN</sequence>
<evidence type="ECO:0000313" key="5">
    <source>
        <dbReference type="EMBL" id="SEL94860.1"/>
    </source>
</evidence>
<dbReference type="InterPro" id="IPR013196">
    <property type="entry name" value="HTH_11"/>
</dbReference>
<feature type="domain" description="PTS EIIA type-2" evidence="3">
    <location>
        <begin position="489"/>
        <end position="640"/>
    </location>
</feature>
<dbReference type="EMBL" id="FOBM01000001">
    <property type="protein sequence ID" value="SEL94860.1"/>
    <property type="molecule type" value="Genomic_DNA"/>
</dbReference>
<keyword evidence="1" id="KW-0805">Transcription regulation</keyword>
<dbReference type="InterPro" id="IPR002178">
    <property type="entry name" value="PTS_EIIA_type-2_dom"/>
</dbReference>
<accession>A0A1H7UCT4</accession>
<dbReference type="Gene3D" id="1.10.10.10">
    <property type="entry name" value="Winged helix-like DNA-binding domain superfamily/Winged helix DNA-binding domain"/>
    <property type="match status" value="2"/>
</dbReference>
<dbReference type="InterPro" id="IPR016152">
    <property type="entry name" value="PTrfase/Anion_transptr"/>
</dbReference>
<evidence type="ECO:0000313" key="6">
    <source>
        <dbReference type="Proteomes" id="UP000182764"/>
    </source>
</evidence>
<dbReference type="RefSeq" id="WP_074595348.1">
    <property type="nucleotide sequence ID" value="NZ_FNUH01000002.1"/>
</dbReference>
<dbReference type="InterPro" id="IPR036390">
    <property type="entry name" value="WH_DNA-bd_sf"/>
</dbReference>